<feature type="transmembrane region" description="Helical" evidence="8">
    <location>
        <begin position="304"/>
        <end position="322"/>
    </location>
</feature>
<evidence type="ECO:0000256" key="4">
    <source>
        <dbReference type="ARBA" id="ARBA00022475"/>
    </source>
</evidence>
<organism evidence="9 10">
    <name type="scientific">Sandarakinorhabdus glacialis</name>
    <dbReference type="NCBI Taxonomy" id="1614636"/>
    <lineage>
        <taxon>Bacteria</taxon>
        <taxon>Pseudomonadati</taxon>
        <taxon>Pseudomonadota</taxon>
        <taxon>Alphaproteobacteria</taxon>
        <taxon>Sphingomonadales</taxon>
        <taxon>Sphingosinicellaceae</taxon>
        <taxon>Sandarakinorhabdus</taxon>
    </lineage>
</organism>
<evidence type="ECO:0000256" key="5">
    <source>
        <dbReference type="ARBA" id="ARBA00022692"/>
    </source>
</evidence>
<evidence type="ECO:0000313" key="9">
    <source>
        <dbReference type="EMBL" id="GGE06598.1"/>
    </source>
</evidence>
<protein>
    <submittedName>
        <fullName evidence="9">AI-2E family transporter</fullName>
    </submittedName>
</protein>
<evidence type="ECO:0000313" key="10">
    <source>
        <dbReference type="Proteomes" id="UP000635071"/>
    </source>
</evidence>
<keyword evidence="6 8" id="KW-1133">Transmembrane helix</keyword>
<evidence type="ECO:0000256" key="6">
    <source>
        <dbReference type="ARBA" id="ARBA00022989"/>
    </source>
</evidence>
<dbReference type="Proteomes" id="UP000635071">
    <property type="component" value="Unassembled WGS sequence"/>
</dbReference>
<feature type="transmembrane region" description="Helical" evidence="8">
    <location>
        <begin position="181"/>
        <end position="206"/>
    </location>
</feature>
<evidence type="ECO:0000256" key="2">
    <source>
        <dbReference type="ARBA" id="ARBA00009773"/>
    </source>
</evidence>
<proteinExistence type="inferred from homology"/>
<dbReference type="AlphaFoldDB" id="A0A916ZNQ0"/>
<keyword evidence="7 8" id="KW-0472">Membrane</keyword>
<gene>
    <name evidence="9" type="ORF">GCM10011529_11240</name>
</gene>
<dbReference type="Pfam" id="PF01594">
    <property type="entry name" value="AI-2E_transport"/>
    <property type="match status" value="1"/>
</dbReference>
<feature type="transmembrane region" description="Helical" evidence="8">
    <location>
        <begin position="270"/>
        <end position="297"/>
    </location>
</feature>
<keyword evidence="10" id="KW-1185">Reference proteome</keyword>
<sequence length="392" mass="42213">MTAKPPQPALIDPVVVPPSPPPLSAPGYIPPEPPATGLSLADRLSLPRIHWAWLLLIAGFITLFWASRSVIGPFVAGFVVAYLLDPPAQKLEQRGWPRWLASVTVLVIFFVAIVGLLLASAPIVQAQVTQLIVSLPKLIDDTIPVAERLLRNTNLLSNSREIVANLGNRAIEWLTGSIGTIVAGSLALVNLISFVVITPIVAFYLLRDWPIILARIESWWPRPQLPAIKQLTAESDIALSGFIRGQSLVCIALALFYAVGWSILGLNYAIILGLLAGILGFVPFLGVIFAVGLSLLVGLGQWGFDWVNLGMLLVIFFVGQMLESSILTPNLIGNRIGLHPVWVLFAVFAGGTVAGIVGVFFAVPVAAVLGVIVRHALAHYRASHFYGPDPRL</sequence>
<feature type="transmembrane region" description="Helical" evidence="8">
    <location>
        <begin position="51"/>
        <end position="84"/>
    </location>
</feature>
<evidence type="ECO:0000256" key="8">
    <source>
        <dbReference type="SAM" id="Phobius"/>
    </source>
</evidence>
<feature type="transmembrane region" description="Helical" evidence="8">
    <location>
        <begin position="247"/>
        <end position="264"/>
    </location>
</feature>
<dbReference type="GO" id="GO:0055085">
    <property type="term" value="P:transmembrane transport"/>
    <property type="evidence" value="ECO:0007669"/>
    <property type="project" value="TreeGrafter"/>
</dbReference>
<name>A0A916ZNQ0_9SPHN</name>
<keyword evidence="5 8" id="KW-0812">Transmembrane</keyword>
<feature type="transmembrane region" description="Helical" evidence="8">
    <location>
        <begin position="96"/>
        <end position="119"/>
    </location>
</feature>
<keyword evidence="4" id="KW-1003">Cell membrane</keyword>
<comment type="subcellular location">
    <subcellularLocation>
        <location evidence="1">Cell membrane</location>
        <topology evidence="1">Multi-pass membrane protein</topology>
    </subcellularLocation>
</comment>
<comment type="similarity">
    <text evidence="2">Belongs to the autoinducer-2 exporter (AI-2E) (TC 2.A.86) family.</text>
</comment>
<dbReference type="PANTHER" id="PTHR21716:SF53">
    <property type="entry name" value="PERMEASE PERM-RELATED"/>
    <property type="match status" value="1"/>
</dbReference>
<dbReference type="RefSeq" id="WP_188761952.1">
    <property type="nucleotide sequence ID" value="NZ_BMJM01000003.1"/>
</dbReference>
<dbReference type="InterPro" id="IPR002549">
    <property type="entry name" value="AI-2E-like"/>
</dbReference>
<evidence type="ECO:0000256" key="3">
    <source>
        <dbReference type="ARBA" id="ARBA00022448"/>
    </source>
</evidence>
<accession>A0A916ZNQ0</accession>
<reference evidence="9" key="1">
    <citation type="journal article" date="2014" name="Int. J. Syst. Evol. Microbiol.">
        <title>Complete genome sequence of Corynebacterium casei LMG S-19264T (=DSM 44701T), isolated from a smear-ripened cheese.</title>
        <authorList>
            <consortium name="US DOE Joint Genome Institute (JGI-PGF)"/>
            <person name="Walter F."/>
            <person name="Albersmeier A."/>
            <person name="Kalinowski J."/>
            <person name="Ruckert C."/>
        </authorList>
    </citation>
    <scope>NUCLEOTIDE SEQUENCE</scope>
    <source>
        <strain evidence="9">CGMCC 1.15519</strain>
    </source>
</reference>
<dbReference type="EMBL" id="BMJM01000003">
    <property type="protein sequence ID" value="GGE06598.1"/>
    <property type="molecule type" value="Genomic_DNA"/>
</dbReference>
<dbReference type="PANTHER" id="PTHR21716">
    <property type="entry name" value="TRANSMEMBRANE PROTEIN"/>
    <property type="match status" value="1"/>
</dbReference>
<evidence type="ECO:0000256" key="7">
    <source>
        <dbReference type="ARBA" id="ARBA00023136"/>
    </source>
</evidence>
<feature type="transmembrane region" description="Helical" evidence="8">
    <location>
        <begin position="342"/>
        <end position="373"/>
    </location>
</feature>
<keyword evidence="3" id="KW-0813">Transport</keyword>
<dbReference type="GO" id="GO:0005886">
    <property type="term" value="C:plasma membrane"/>
    <property type="evidence" value="ECO:0007669"/>
    <property type="project" value="UniProtKB-SubCell"/>
</dbReference>
<reference evidence="9" key="2">
    <citation type="submission" date="2020-09" db="EMBL/GenBank/DDBJ databases">
        <authorList>
            <person name="Sun Q."/>
            <person name="Zhou Y."/>
        </authorList>
    </citation>
    <scope>NUCLEOTIDE SEQUENCE</scope>
    <source>
        <strain evidence="9">CGMCC 1.15519</strain>
    </source>
</reference>
<comment type="caution">
    <text evidence="9">The sequence shown here is derived from an EMBL/GenBank/DDBJ whole genome shotgun (WGS) entry which is preliminary data.</text>
</comment>
<evidence type="ECO:0000256" key="1">
    <source>
        <dbReference type="ARBA" id="ARBA00004651"/>
    </source>
</evidence>